<evidence type="ECO:0000313" key="1">
    <source>
        <dbReference type="EMBL" id="SVD47070.1"/>
    </source>
</evidence>
<feature type="non-terminal residue" evidence="1">
    <location>
        <position position="29"/>
    </location>
</feature>
<sequence>MAKSTREYIYGTNPAFEVLRAKRRTVYGA</sequence>
<proteinExistence type="predicted"/>
<dbReference type="EMBL" id="UINC01152732">
    <property type="protein sequence ID" value="SVD47070.1"/>
    <property type="molecule type" value="Genomic_DNA"/>
</dbReference>
<gene>
    <name evidence="1" type="ORF">METZ01_LOCUS399924</name>
</gene>
<name>A0A382VL13_9ZZZZ</name>
<organism evidence="1">
    <name type="scientific">marine metagenome</name>
    <dbReference type="NCBI Taxonomy" id="408172"/>
    <lineage>
        <taxon>unclassified sequences</taxon>
        <taxon>metagenomes</taxon>
        <taxon>ecological metagenomes</taxon>
    </lineage>
</organism>
<evidence type="ECO:0008006" key="2">
    <source>
        <dbReference type="Google" id="ProtNLM"/>
    </source>
</evidence>
<protein>
    <recommendedName>
        <fullName evidence="2">RNA 2-O ribose methyltransferase substrate binding domain-containing protein</fullName>
    </recommendedName>
</protein>
<accession>A0A382VL13</accession>
<dbReference type="AlphaFoldDB" id="A0A382VL13"/>
<reference evidence="1" key="1">
    <citation type="submission" date="2018-05" db="EMBL/GenBank/DDBJ databases">
        <authorList>
            <person name="Lanie J.A."/>
            <person name="Ng W.-L."/>
            <person name="Kazmierczak K.M."/>
            <person name="Andrzejewski T.M."/>
            <person name="Davidsen T.M."/>
            <person name="Wayne K.J."/>
            <person name="Tettelin H."/>
            <person name="Glass J.I."/>
            <person name="Rusch D."/>
            <person name="Podicherti R."/>
            <person name="Tsui H.-C.T."/>
            <person name="Winkler M.E."/>
        </authorList>
    </citation>
    <scope>NUCLEOTIDE SEQUENCE</scope>
</reference>